<dbReference type="SUPFAM" id="SSF101386">
    <property type="entry name" value="all-alpha NTP pyrophosphatases"/>
    <property type="match status" value="1"/>
</dbReference>
<reference evidence="1" key="1">
    <citation type="journal article" date="2015" name="Nature">
        <title>Complex archaea that bridge the gap between prokaryotes and eukaryotes.</title>
        <authorList>
            <person name="Spang A."/>
            <person name="Saw J.H."/>
            <person name="Jorgensen S.L."/>
            <person name="Zaremba-Niedzwiedzka K."/>
            <person name="Martijn J."/>
            <person name="Lind A.E."/>
            <person name="van Eijk R."/>
            <person name="Schleper C."/>
            <person name="Guy L."/>
            <person name="Ettema T.J."/>
        </authorList>
    </citation>
    <scope>NUCLEOTIDE SEQUENCE</scope>
</reference>
<accession>A0A0F9GQ15</accession>
<dbReference type="Gene3D" id="1.10.287.1080">
    <property type="entry name" value="MazG-like"/>
    <property type="match status" value="1"/>
</dbReference>
<evidence type="ECO:0000313" key="1">
    <source>
        <dbReference type="EMBL" id="KKL71555.1"/>
    </source>
</evidence>
<gene>
    <name evidence="1" type="ORF">LCGC14_2093730</name>
</gene>
<organism evidence="1">
    <name type="scientific">marine sediment metagenome</name>
    <dbReference type="NCBI Taxonomy" id="412755"/>
    <lineage>
        <taxon>unclassified sequences</taxon>
        <taxon>metagenomes</taxon>
        <taxon>ecological metagenomes</taxon>
    </lineage>
</organism>
<evidence type="ECO:0008006" key="2">
    <source>
        <dbReference type="Google" id="ProtNLM"/>
    </source>
</evidence>
<dbReference type="EMBL" id="LAZR01025555">
    <property type="protein sequence ID" value="KKL71555.1"/>
    <property type="molecule type" value="Genomic_DNA"/>
</dbReference>
<sequence>MMEALLWFAREMGLKLQVNDWKEPWDCETDVSLLLQLRGELRELTAAIRADNHMAVIEEAADVANYAMMLADNHRTILEDAIYDAVPTEEASDG</sequence>
<proteinExistence type="predicted"/>
<protein>
    <recommendedName>
        <fullName evidence="2">NTP pyrophosphohydrolase MazG putative catalytic core domain-containing protein</fullName>
    </recommendedName>
</protein>
<name>A0A0F9GQ15_9ZZZZ</name>
<dbReference type="AlphaFoldDB" id="A0A0F9GQ15"/>
<comment type="caution">
    <text evidence="1">The sequence shown here is derived from an EMBL/GenBank/DDBJ whole genome shotgun (WGS) entry which is preliminary data.</text>
</comment>